<accession>A0A7G1Q9G7</accession>
<evidence type="ECO:0000256" key="5">
    <source>
        <dbReference type="SAM" id="Phobius"/>
    </source>
</evidence>
<evidence type="ECO:0000256" key="4">
    <source>
        <dbReference type="ARBA" id="ARBA00023136"/>
    </source>
</evidence>
<dbReference type="GO" id="GO:0016020">
    <property type="term" value="C:membrane"/>
    <property type="evidence" value="ECO:0007669"/>
    <property type="project" value="UniProtKB-SubCell"/>
</dbReference>
<evidence type="ECO:0000256" key="3">
    <source>
        <dbReference type="ARBA" id="ARBA00022989"/>
    </source>
</evidence>
<evidence type="ECO:0000256" key="1">
    <source>
        <dbReference type="ARBA" id="ARBA00004141"/>
    </source>
</evidence>
<reference evidence="6 7" key="1">
    <citation type="submission" date="2020-03" db="EMBL/GenBank/DDBJ databases">
        <authorList>
            <person name="Picone N."/>
        </authorList>
    </citation>
    <scope>NUCLEOTIDE SEQUENCE [LARGE SCALE GENOMIC DNA]</scope>
    <source>
        <strain evidence="6">NSCAC1</strain>
    </source>
</reference>
<name>A0A7G1Q9G7_9GAMM</name>
<gene>
    <name evidence="6" type="ORF">NSCAC_0922</name>
</gene>
<proteinExistence type="predicted"/>
<dbReference type="InterPro" id="IPR052719">
    <property type="entry name" value="CvpA-like"/>
</dbReference>
<dbReference type="Proteomes" id="UP000516072">
    <property type="component" value="Chromosome"/>
</dbReference>
<dbReference type="PANTHER" id="PTHR36926">
    <property type="entry name" value="COLICIN V PRODUCTION PROTEIN"/>
    <property type="match status" value="1"/>
</dbReference>
<keyword evidence="2 5" id="KW-0812">Transmembrane</keyword>
<keyword evidence="4 5" id="KW-0472">Membrane</keyword>
<evidence type="ECO:0000313" key="7">
    <source>
        <dbReference type="Proteomes" id="UP000516072"/>
    </source>
</evidence>
<organism evidence="6 7">
    <name type="scientific">Candidatus Nitrosacidococcus tergens</name>
    <dbReference type="NCBI Taxonomy" id="553981"/>
    <lineage>
        <taxon>Bacteria</taxon>
        <taxon>Pseudomonadati</taxon>
        <taxon>Pseudomonadota</taxon>
        <taxon>Gammaproteobacteria</taxon>
        <taxon>Chromatiales</taxon>
        <taxon>Chromatiaceae</taxon>
        <taxon>Candidatus Nitrosacidococcus</taxon>
    </lineage>
</organism>
<dbReference type="EMBL" id="LR778175">
    <property type="protein sequence ID" value="CAB1275947.1"/>
    <property type="molecule type" value="Genomic_DNA"/>
</dbReference>
<sequence length="164" mass="18520">MVNHFIWIDYLITGIILISSFIGFSRGFVKEFLSLISWGVGFLVAWRFSSQITYLVDEILPSIPPSFQTVIAFFLLLITVLLLSTIVSVLLGFLIKEMGLTNIDRILGIFFGAIRGVAIIVILIALSDITLLSQETWWKHSQLLGYFQGFALQIKSYIPMDILN</sequence>
<keyword evidence="7" id="KW-1185">Reference proteome</keyword>
<dbReference type="AlphaFoldDB" id="A0A7G1Q9G7"/>
<comment type="subcellular location">
    <subcellularLocation>
        <location evidence="1">Membrane</location>
        <topology evidence="1">Multi-pass membrane protein</topology>
    </subcellularLocation>
</comment>
<dbReference type="PANTHER" id="PTHR36926:SF1">
    <property type="entry name" value="COLICIN V PRODUCTION PROTEIN"/>
    <property type="match status" value="1"/>
</dbReference>
<feature type="transmembrane region" description="Helical" evidence="5">
    <location>
        <begin position="32"/>
        <end position="49"/>
    </location>
</feature>
<feature type="transmembrane region" description="Helical" evidence="5">
    <location>
        <begin position="6"/>
        <end position="25"/>
    </location>
</feature>
<protein>
    <submittedName>
        <fullName evidence="6">Colicin V production protein</fullName>
    </submittedName>
</protein>
<dbReference type="InterPro" id="IPR003825">
    <property type="entry name" value="Colicin-V_CvpA"/>
</dbReference>
<feature type="transmembrane region" description="Helical" evidence="5">
    <location>
        <begin position="106"/>
        <end position="126"/>
    </location>
</feature>
<feature type="transmembrane region" description="Helical" evidence="5">
    <location>
        <begin position="69"/>
        <end position="94"/>
    </location>
</feature>
<dbReference type="GO" id="GO:0009403">
    <property type="term" value="P:toxin biosynthetic process"/>
    <property type="evidence" value="ECO:0007669"/>
    <property type="project" value="InterPro"/>
</dbReference>
<dbReference type="Pfam" id="PF02674">
    <property type="entry name" value="Colicin_V"/>
    <property type="match status" value="1"/>
</dbReference>
<keyword evidence="3 5" id="KW-1133">Transmembrane helix</keyword>
<evidence type="ECO:0000313" key="6">
    <source>
        <dbReference type="EMBL" id="CAB1275947.1"/>
    </source>
</evidence>
<evidence type="ECO:0000256" key="2">
    <source>
        <dbReference type="ARBA" id="ARBA00022692"/>
    </source>
</evidence>
<dbReference type="KEGG" id="ntg:NSCAC_0922"/>
<dbReference type="RefSeq" id="WP_197743672.1">
    <property type="nucleotide sequence ID" value="NZ_LR778175.1"/>
</dbReference>